<dbReference type="EMBL" id="IACN01059857">
    <property type="protein sequence ID" value="LAB56943.1"/>
    <property type="molecule type" value="Transcribed_RNA"/>
</dbReference>
<dbReference type="PANTHER" id="PTHR14650:SF1">
    <property type="entry name" value="2-OXOGLUTARATE AND IRON-DEPENDENT OXYGENASE DOMAIN-CONTAINING PROTEIN 3"/>
    <property type="match status" value="1"/>
</dbReference>
<organism evidence="2">
    <name type="scientific">Micrurus surinamensis</name>
    <name type="common">Surinam coral snake</name>
    <dbReference type="NCBI Taxonomy" id="129470"/>
    <lineage>
        <taxon>Eukaryota</taxon>
        <taxon>Metazoa</taxon>
        <taxon>Chordata</taxon>
        <taxon>Craniata</taxon>
        <taxon>Vertebrata</taxon>
        <taxon>Euteleostomi</taxon>
        <taxon>Lepidosauria</taxon>
        <taxon>Squamata</taxon>
        <taxon>Bifurcata</taxon>
        <taxon>Unidentata</taxon>
        <taxon>Episquamata</taxon>
        <taxon>Toxicofera</taxon>
        <taxon>Serpentes</taxon>
        <taxon>Colubroidea</taxon>
        <taxon>Elapidae</taxon>
        <taxon>Elapinae</taxon>
        <taxon>Micrurus</taxon>
    </lineage>
</organism>
<keyword evidence="1" id="KW-0472">Membrane</keyword>
<dbReference type="PANTHER" id="PTHR14650">
    <property type="entry name" value="PROLYL HYDROXYLASE-RELATED"/>
    <property type="match status" value="1"/>
</dbReference>
<protein>
    <submittedName>
        <fullName evidence="2">Uncharacterized protein</fullName>
    </submittedName>
</protein>
<proteinExistence type="predicted"/>
<evidence type="ECO:0000313" key="2">
    <source>
        <dbReference type="EMBL" id="LAB56943.1"/>
    </source>
</evidence>
<dbReference type="GO" id="GO:0016020">
    <property type="term" value="C:membrane"/>
    <property type="evidence" value="ECO:0007669"/>
    <property type="project" value="TreeGrafter"/>
</dbReference>
<evidence type="ECO:0000256" key="1">
    <source>
        <dbReference type="SAM" id="Phobius"/>
    </source>
</evidence>
<name>A0A2D4PIR0_MICSU</name>
<sequence length="116" mass="13385">MLGYLLSRSYLFSEDGVTEVLAHHGESIPNKFIEVPCSEDYDSHKRFEGCTPRKCGRGITDAIINREEAEQIRRLQFWICTLGLFLWGSILLICTDTLMIKSMTSSQKRIFNYIVM</sequence>
<reference evidence="2" key="2">
    <citation type="submission" date="2017-11" db="EMBL/GenBank/DDBJ databases">
        <title>Coralsnake Venomics: Analyses of Venom Gland Transcriptomes and Proteomes of Six Brazilian Taxa.</title>
        <authorList>
            <person name="Aird S.D."/>
            <person name="Jorge da Silva N."/>
            <person name="Qiu L."/>
            <person name="Villar-Briones A."/>
            <person name="Aparecida-Saddi V."/>
            <person name="Campos-Telles M.P."/>
            <person name="Grau M."/>
            <person name="Mikheyev A.S."/>
        </authorList>
    </citation>
    <scope>NUCLEOTIDE SEQUENCE</scope>
    <source>
        <tissue evidence="2">Venom_gland</tissue>
    </source>
</reference>
<accession>A0A2D4PIR0</accession>
<keyword evidence="1" id="KW-0812">Transmembrane</keyword>
<dbReference type="AlphaFoldDB" id="A0A2D4PIR0"/>
<dbReference type="InterPro" id="IPR039210">
    <property type="entry name" value="OGFOD3"/>
</dbReference>
<feature type="transmembrane region" description="Helical" evidence="1">
    <location>
        <begin position="75"/>
        <end position="100"/>
    </location>
</feature>
<reference evidence="2" key="1">
    <citation type="submission" date="2017-07" db="EMBL/GenBank/DDBJ databases">
        <authorList>
            <person name="Mikheyev A."/>
            <person name="Grau M."/>
        </authorList>
    </citation>
    <scope>NUCLEOTIDE SEQUENCE</scope>
    <source>
        <tissue evidence="2">Venom_gland</tissue>
    </source>
</reference>
<keyword evidence="1" id="KW-1133">Transmembrane helix</keyword>